<organism evidence="3 4">
    <name type="scientific">Alicyclobacillus hesperidum</name>
    <dbReference type="NCBI Taxonomy" id="89784"/>
    <lineage>
        <taxon>Bacteria</taxon>
        <taxon>Bacillati</taxon>
        <taxon>Bacillota</taxon>
        <taxon>Bacilli</taxon>
        <taxon>Bacillales</taxon>
        <taxon>Alicyclobacillaceae</taxon>
        <taxon>Alicyclobacillus</taxon>
    </lineage>
</organism>
<accession>A0A1H2S1C2</accession>
<reference evidence="4" key="1">
    <citation type="submission" date="2016-10" db="EMBL/GenBank/DDBJ databases">
        <authorList>
            <person name="Varghese N."/>
        </authorList>
    </citation>
    <scope>NUCLEOTIDE SEQUENCE [LARGE SCALE GENOMIC DNA]</scope>
    <source>
        <strain evidence="4">DSM 12489</strain>
    </source>
</reference>
<feature type="chain" id="PRO_5039474454" description="Lipoprotein" evidence="2">
    <location>
        <begin position="24"/>
        <end position="187"/>
    </location>
</feature>
<feature type="compositionally biased region" description="Low complexity" evidence="1">
    <location>
        <begin position="48"/>
        <end position="63"/>
    </location>
</feature>
<feature type="signal peptide" evidence="2">
    <location>
        <begin position="1"/>
        <end position="23"/>
    </location>
</feature>
<dbReference type="EMBL" id="FNOJ01000003">
    <property type="protein sequence ID" value="SDW25335.1"/>
    <property type="molecule type" value="Genomic_DNA"/>
</dbReference>
<dbReference type="PROSITE" id="PS51257">
    <property type="entry name" value="PROKAR_LIPOPROTEIN"/>
    <property type="match status" value="1"/>
</dbReference>
<keyword evidence="4" id="KW-1185">Reference proteome</keyword>
<evidence type="ECO:0000256" key="1">
    <source>
        <dbReference type="SAM" id="MobiDB-lite"/>
    </source>
</evidence>
<sequence>MASSRWRMLMAVGLCTAMLTGCANEHVVSPENAEQPGIQSHKGANGAPSTSTGSPSVTSTPLPAGVTNVQQLAYQLRGELMKQISNPAQGQVCLDNACTTAVTSFTGPSSENPKDTLTMAYYQMKNGWYVLVAPKAGNALATAQQIAKAHLSFPSQSGVLVVRDGEMEWHWLAQGREWTKRQPFVSR</sequence>
<feature type="region of interest" description="Disordered" evidence="1">
    <location>
        <begin position="30"/>
        <end position="63"/>
    </location>
</feature>
<evidence type="ECO:0000313" key="3">
    <source>
        <dbReference type="EMBL" id="SDW25335.1"/>
    </source>
</evidence>
<evidence type="ECO:0000313" key="4">
    <source>
        <dbReference type="Proteomes" id="UP000182589"/>
    </source>
</evidence>
<name>A0A1H2S1C2_9BACL</name>
<keyword evidence="2" id="KW-0732">Signal</keyword>
<evidence type="ECO:0008006" key="5">
    <source>
        <dbReference type="Google" id="ProtNLM"/>
    </source>
</evidence>
<dbReference type="Proteomes" id="UP000182589">
    <property type="component" value="Unassembled WGS sequence"/>
</dbReference>
<protein>
    <recommendedName>
        <fullName evidence="5">Lipoprotein</fullName>
    </recommendedName>
</protein>
<proteinExistence type="predicted"/>
<dbReference type="RefSeq" id="WP_074692000.1">
    <property type="nucleotide sequence ID" value="NZ_FNOJ01000003.1"/>
</dbReference>
<dbReference type="STRING" id="89784.SAMN04489725_103224"/>
<gene>
    <name evidence="3" type="ORF">SAMN04489725_103224</name>
</gene>
<dbReference type="AlphaFoldDB" id="A0A1H2S1C2"/>
<evidence type="ECO:0000256" key="2">
    <source>
        <dbReference type="SAM" id="SignalP"/>
    </source>
</evidence>